<dbReference type="AlphaFoldDB" id="A0A558HXP0"/>
<organism evidence="1 2">
    <name type="scientific">Cobetia crustatorum</name>
    <dbReference type="NCBI Taxonomy" id="553385"/>
    <lineage>
        <taxon>Bacteria</taxon>
        <taxon>Pseudomonadati</taxon>
        <taxon>Pseudomonadota</taxon>
        <taxon>Gammaproteobacteria</taxon>
        <taxon>Oceanospirillales</taxon>
        <taxon>Halomonadaceae</taxon>
        <taxon>Cobetia</taxon>
    </lineage>
</organism>
<gene>
    <name evidence="1" type="ORF">FQP86_01950</name>
</gene>
<evidence type="ECO:0000313" key="2">
    <source>
        <dbReference type="Proteomes" id="UP000319941"/>
    </source>
</evidence>
<name>A0A558HXP0_9GAMM</name>
<dbReference type="GO" id="GO:0003677">
    <property type="term" value="F:DNA binding"/>
    <property type="evidence" value="ECO:0007669"/>
    <property type="project" value="InterPro"/>
</dbReference>
<comment type="caution">
    <text evidence="1">The sequence shown here is derived from an EMBL/GenBank/DDBJ whole genome shotgun (WGS) entry which is preliminary data.</text>
</comment>
<dbReference type="GO" id="GO:0016301">
    <property type="term" value="F:kinase activity"/>
    <property type="evidence" value="ECO:0007669"/>
    <property type="project" value="UniProtKB-KW"/>
</dbReference>
<keyword evidence="1" id="KW-0808">Transferase</keyword>
<proteinExistence type="predicted"/>
<dbReference type="Gene3D" id="1.10.286.20">
    <property type="match status" value="1"/>
</dbReference>
<dbReference type="RefSeq" id="WP_088742586.1">
    <property type="nucleotide sequence ID" value="NZ_CAWOWR010000001.1"/>
</dbReference>
<sequence length="150" mass="16950">MTRQCLIINRLDADRLQRLIDSHQQDDELATRLESRLIQAEIVDPDEFPADRVSMRSQLRLIGSRSGESEWVLHYPDPLHEERMEISRSITAVGEQETALPLCIMSPLGIALLGLPIGESISLPEDNGENDVIRIDAIVHQPEAYGMFHL</sequence>
<protein>
    <submittedName>
        <fullName evidence="1">Nucleoside diphosphate kinase regulator</fullName>
    </submittedName>
</protein>
<dbReference type="GO" id="GO:0032784">
    <property type="term" value="P:regulation of DNA-templated transcription elongation"/>
    <property type="evidence" value="ECO:0007669"/>
    <property type="project" value="InterPro"/>
</dbReference>
<reference evidence="1 2" key="1">
    <citation type="submission" date="2019-07" db="EMBL/GenBank/DDBJ databases">
        <title>Diversity of Bacteria from Kongsfjorden, Arctic.</title>
        <authorList>
            <person name="Yu Y."/>
        </authorList>
    </citation>
    <scope>NUCLEOTIDE SEQUENCE [LARGE SCALE GENOMIC DNA]</scope>
    <source>
        <strain evidence="1 2">SM1923</strain>
    </source>
</reference>
<dbReference type="EMBL" id="VNFH01000001">
    <property type="protein sequence ID" value="TVU73854.1"/>
    <property type="molecule type" value="Genomic_DNA"/>
</dbReference>
<keyword evidence="1" id="KW-0418">Kinase</keyword>
<dbReference type="Proteomes" id="UP000319941">
    <property type="component" value="Unassembled WGS sequence"/>
</dbReference>
<dbReference type="InterPro" id="IPR036953">
    <property type="entry name" value="GreA/GreB_C_sf"/>
</dbReference>
<accession>A0A558HXP0</accession>
<keyword evidence="2" id="KW-1185">Reference proteome</keyword>
<dbReference type="STRING" id="553385.GCA_000591415_00364"/>
<evidence type="ECO:0000313" key="1">
    <source>
        <dbReference type="EMBL" id="TVU73854.1"/>
    </source>
</evidence>
<dbReference type="OrthoDB" id="192847at2"/>
<dbReference type="Gene3D" id="3.10.50.30">
    <property type="entry name" value="Transcription elongation factor, GreA/GreB, C-terminal domain"/>
    <property type="match status" value="1"/>
</dbReference>